<dbReference type="Pfam" id="PF26626">
    <property type="entry name" value="DUF8201"/>
    <property type="match status" value="1"/>
</dbReference>
<feature type="domain" description="DUF8201" evidence="2">
    <location>
        <begin position="65"/>
        <end position="212"/>
    </location>
</feature>
<feature type="transmembrane region" description="Helical" evidence="1">
    <location>
        <begin position="78"/>
        <end position="94"/>
    </location>
</feature>
<evidence type="ECO:0000256" key="1">
    <source>
        <dbReference type="SAM" id="Phobius"/>
    </source>
</evidence>
<feature type="transmembrane region" description="Helical" evidence="1">
    <location>
        <begin position="106"/>
        <end position="125"/>
    </location>
</feature>
<sequence length="278" mass="32278">MEKKLSKSTLYPLLLLFSAILTGAVLDFWKYGSYITPDTIGYFNMIQGKGTDLTTLSPFYGFILSLFPFSLLSAFDRIMVSGILMFLLAFYLIFKISNKSEQNKTNYLLAFGITILSWWSFRVLGRAHADSHFYIMLLLWVYLFVWKEERSKRYFILISCLSALMVWVKLNTLFLIPLLTLWVLISKEKKWTYVIGAIIISWLSYRWMLPDNILDLHLSNQVLLQPDQVSPAVLLYENISSFFQVSIGILFSDLVTQYIPLPIAFSFGCLSIFYNHFT</sequence>
<proteinExistence type="predicted"/>
<accession>S7VBY1</accession>
<evidence type="ECO:0000313" key="4">
    <source>
        <dbReference type="Proteomes" id="UP000014974"/>
    </source>
</evidence>
<evidence type="ECO:0000313" key="3">
    <source>
        <dbReference type="EMBL" id="EPR67496.1"/>
    </source>
</evidence>
<protein>
    <recommendedName>
        <fullName evidence="2">DUF8201 domain-containing protein</fullName>
    </recommendedName>
</protein>
<keyword evidence="1" id="KW-0812">Transmembrane</keyword>
<feature type="transmembrane region" description="Helical" evidence="1">
    <location>
        <begin position="12"/>
        <end position="32"/>
    </location>
</feature>
<evidence type="ECO:0000259" key="2">
    <source>
        <dbReference type="Pfam" id="PF26626"/>
    </source>
</evidence>
<dbReference type="InterPro" id="IPR058514">
    <property type="entry name" value="DUF8201"/>
</dbReference>
<feature type="transmembrane region" description="Helical" evidence="1">
    <location>
        <begin position="154"/>
        <end position="185"/>
    </location>
</feature>
<dbReference type="eggNOG" id="ENOG502ZPI1">
    <property type="taxonomic scope" value="Bacteria"/>
</dbReference>
<name>S7VBY1_9BACT</name>
<reference evidence="3 4" key="1">
    <citation type="journal article" date="2013" name="Genome Announc.">
        <title>Draft Genome Sequence of Cyclobacterium qasimii Strain M12-11BT, Isolated from Arctic Marine Sediment.</title>
        <authorList>
            <person name="Shivaji S."/>
            <person name="Ara S."/>
            <person name="Singh A."/>
            <person name="Kumar Pinnaka A."/>
        </authorList>
    </citation>
    <scope>NUCLEOTIDE SEQUENCE [LARGE SCALE GENOMIC DNA]</scope>
    <source>
        <strain evidence="3 4">M12-11B</strain>
    </source>
</reference>
<comment type="caution">
    <text evidence="3">The sequence shown here is derived from an EMBL/GenBank/DDBJ whole genome shotgun (WGS) entry which is preliminary data.</text>
</comment>
<organism evidence="3 4">
    <name type="scientific">Cyclobacterium qasimii M12-11B</name>
    <dbReference type="NCBI Taxonomy" id="641524"/>
    <lineage>
        <taxon>Bacteria</taxon>
        <taxon>Pseudomonadati</taxon>
        <taxon>Bacteroidota</taxon>
        <taxon>Cytophagia</taxon>
        <taxon>Cytophagales</taxon>
        <taxon>Cyclobacteriaceae</taxon>
        <taxon>Cyclobacterium</taxon>
    </lineage>
</organism>
<dbReference type="Proteomes" id="UP000014974">
    <property type="component" value="Unassembled WGS sequence"/>
</dbReference>
<feature type="transmembrane region" description="Helical" evidence="1">
    <location>
        <begin position="53"/>
        <end position="72"/>
    </location>
</feature>
<dbReference type="EMBL" id="ATNM01000123">
    <property type="protein sequence ID" value="EPR67496.1"/>
    <property type="molecule type" value="Genomic_DNA"/>
</dbReference>
<keyword evidence="1" id="KW-0472">Membrane</keyword>
<keyword evidence="1" id="KW-1133">Transmembrane helix</keyword>
<feature type="transmembrane region" description="Helical" evidence="1">
    <location>
        <begin position="258"/>
        <end position="277"/>
    </location>
</feature>
<feature type="transmembrane region" description="Helical" evidence="1">
    <location>
        <begin position="191"/>
        <end position="208"/>
    </location>
</feature>
<dbReference type="AlphaFoldDB" id="S7VBY1"/>
<gene>
    <name evidence="3" type="ORF">ADICYQ_3520</name>
</gene>